<dbReference type="SUPFAM" id="SSF53383">
    <property type="entry name" value="PLP-dependent transferases"/>
    <property type="match status" value="1"/>
</dbReference>
<dbReference type="Gene3D" id="1.10.260.50">
    <property type="match status" value="1"/>
</dbReference>
<comment type="caution">
    <text evidence="12">The sequence shown here is derived from an EMBL/GenBank/DDBJ whole genome shotgun (WGS) entry which is preliminary data.</text>
</comment>
<keyword evidence="6" id="KW-0663">Pyridoxal phosphate</keyword>
<evidence type="ECO:0000313" key="12">
    <source>
        <dbReference type="EMBL" id="GGA37898.1"/>
    </source>
</evidence>
<evidence type="ECO:0000256" key="3">
    <source>
        <dbReference type="ARBA" id="ARBA00012239"/>
    </source>
</evidence>
<keyword evidence="7" id="KW-0408">Iron</keyword>
<dbReference type="PANTHER" id="PTHR11601">
    <property type="entry name" value="CYSTEINE DESULFURYLASE FAMILY MEMBER"/>
    <property type="match status" value="1"/>
</dbReference>
<comment type="catalytic activity">
    <reaction evidence="9">
        <text>(sulfur carrier)-H + L-cysteine = (sulfur carrier)-SH + L-alanine</text>
        <dbReference type="Rhea" id="RHEA:43892"/>
        <dbReference type="Rhea" id="RHEA-COMP:14737"/>
        <dbReference type="Rhea" id="RHEA-COMP:14739"/>
        <dbReference type="ChEBI" id="CHEBI:29917"/>
        <dbReference type="ChEBI" id="CHEBI:35235"/>
        <dbReference type="ChEBI" id="CHEBI:57972"/>
        <dbReference type="ChEBI" id="CHEBI:64428"/>
        <dbReference type="EC" id="2.8.1.7"/>
    </reaction>
</comment>
<dbReference type="PROSITE" id="PS00595">
    <property type="entry name" value="AA_TRANSFER_CLASS_5"/>
    <property type="match status" value="1"/>
</dbReference>
<comment type="similarity">
    <text evidence="2">Belongs to the class-V pyridoxal-phosphate-dependent aminotransferase family. NifS/IscS subfamily.</text>
</comment>
<evidence type="ECO:0000259" key="11">
    <source>
        <dbReference type="Pfam" id="PF00266"/>
    </source>
</evidence>
<keyword evidence="5" id="KW-0479">Metal-binding</keyword>
<dbReference type="PIRSF" id="PIRSF005572">
    <property type="entry name" value="NifS"/>
    <property type="match status" value="1"/>
</dbReference>
<keyword evidence="4" id="KW-0808">Transferase</keyword>
<evidence type="ECO:0000256" key="10">
    <source>
        <dbReference type="RuleBase" id="RU004504"/>
    </source>
</evidence>
<evidence type="ECO:0000256" key="2">
    <source>
        <dbReference type="ARBA" id="ARBA00006490"/>
    </source>
</evidence>
<dbReference type="Proteomes" id="UP000617979">
    <property type="component" value="Unassembled WGS sequence"/>
</dbReference>
<dbReference type="Gene3D" id="3.90.1150.10">
    <property type="entry name" value="Aspartate Aminotransferase, domain 1"/>
    <property type="match status" value="1"/>
</dbReference>
<dbReference type="InterPro" id="IPR016454">
    <property type="entry name" value="Cysteine_dSase"/>
</dbReference>
<comment type="cofactor">
    <cofactor evidence="1 10">
        <name>pyridoxal 5'-phosphate</name>
        <dbReference type="ChEBI" id="CHEBI:597326"/>
    </cofactor>
</comment>
<dbReference type="InterPro" id="IPR000192">
    <property type="entry name" value="Aminotrans_V_dom"/>
</dbReference>
<accession>A0ABQ1G6T3</accession>
<dbReference type="InterPro" id="IPR015421">
    <property type="entry name" value="PyrdxlP-dep_Trfase_major"/>
</dbReference>
<evidence type="ECO:0000256" key="6">
    <source>
        <dbReference type="ARBA" id="ARBA00022898"/>
    </source>
</evidence>
<evidence type="ECO:0000256" key="8">
    <source>
        <dbReference type="ARBA" id="ARBA00023014"/>
    </source>
</evidence>
<dbReference type="InterPro" id="IPR015424">
    <property type="entry name" value="PyrdxlP-dep_Trfase"/>
</dbReference>
<gene>
    <name evidence="12" type="ORF">GCM10007416_08540</name>
</gene>
<evidence type="ECO:0000256" key="1">
    <source>
        <dbReference type="ARBA" id="ARBA00001933"/>
    </source>
</evidence>
<keyword evidence="8" id="KW-0411">Iron-sulfur</keyword>
<evidence type="ECO:0000256" key="7">
    <source>
        <dbReference type="ARBA" id="ARBA00023004"/>
    </source>
</evidence>
<evidence type="ECO:0000313" key="13">
    <source>
        <dbReference type="Proteomes" id="UP000617979"/>
    </source>
</evidence>
<evidence type="ECO:0000256" key="4">
    <source>
        <dbReference type="ARBA" id="ARBA00022679"/>
    </source>
</evidence>
<protein>
    <recommendedName>
        <fullName evidence="3">cysteine desulfurase</fullName>
        <ecNumber evidence="3">2.8.1.7</ecNumber>
    </recommendedName>
</protein>
<feature type="domain" description="Aminotransferase class V" evidence="11">
    <location>
        <begin position="3"/>
        <end position="364"/>
    </location>
</feature>
<sequence length="380" mass="41558">MAIYLDHAATTPVHPRVKEAMLPFLGEKYGNPSSIHGFGREIRNAVDRARDQVARGLNADSGQLIFTSGGTEADNLALTGVALALREQGKDHVITSRIEHLAVLDTCKFLERIGFRVTWLTVDDTGRVSPERVREALDEETAILSVMYGNNEVGTLQPVAEIGEIARENGVFFHTDAVQAFGTEKIDLKSLPVDLLTVSGHKINGPKGVGALWIGRNVPLQPLQHGGMQEKRHRAGTENIPGIVGFGEAAELATLHREEHRQQTHCCRKAMLEELDAADIQYYVNGHPEHHLPHILNLSFPGVDTEVMLMNLDLEGVACASGSACTSGTLEISHVLEAMGLSEDRMRSAIRFSFGMGNTEEEVRIAAQKVANVVRRLTDK</sequence>
<evidence type="ECO:0000256" key="5">
    <source>
        <dbReference type="ARBA" id="ARBA00022723"/>
    </source>
</evidence>
<dbReference type="InterPro" id="IPR015422">
    <property type="entry name" value="PyrdxlP-dep_Trfase_small"/>
</dbReference>
<dbReference type="EMBL" id="BMEX01000002">
    <property type="protein sequence ID" value="GGA37898.1"/>
    <property type="molecule type" value="Genomic_DNA"/>
</dbReference>
<proteinExistence type="inferred from homology"/>
<dbReference type="PANTHER" id="PTHR11601:SF34">
    <property type="entry name" value="CYSTEINE DESULFURASE"/>
    <property type="match status" value="1"/>
</dbReference>
<name>A0ABQ1G6T3_9BACL</name>
<evidence type="ECO:0000256" key="9">
    <source>
        <dbReference type="ARBA" id="ARBA00050776"/>
    </source>
</evidence>
<reference evidence="13" key="1">
    <citation type="journal article" date="2019" name="Int. J. Syst. Evol. Microbiol.">
        <title>The Global Catalogue of Microorganisms (GCM) 10K type strain sequencing project: providing services to taxonomists for standard genome sequencing and annotation.</title>
        <authorList>
            <consortium name="The Broad Institute Genomics Platform"/>
            <consortium name="The Broad Institute Genome Sequencing Center for Infectious Disease"/>
            <person name="Wu L."/>
            <person name="Ma J."/>
        </authorList>
    </citation>
    <scope>NUCLEOTIDE SEQUENCE [LARGE SCALE GENOMIC DNA]</scope>
    <source>
        <strain evidence="13">CGMCC 1.12404</strain>
    </source>
</reference>
<dbReference type="Gene3D" id="3.40.640.10">
    <property type="entry name" value="Type I PLP-dependent aspartate aminotransferase-like (Major domain)"/>
    <property type="match status" value="1"/>
</dbReference>
<dbReference type="EC" id="2.8.1.7" evidence="3"/>
<dbReference type="Pfam" id="PF00266">
    <property type="entry name" value="Aminotran_5"/>
    <property type="match status" value="1"/>
</dbReference>
<dbReference type="RefSeq" id="WP_188430205.1">
    <property type="nucleotide sequence ID" value="NZ_BMEX01000002.1"/>
</dbReference>
<dbReference type="InterPro" id="IPR020578">
    <property type="entry name" value="Aminotrans_V_PyrdxlP_BS"/>
</dbReference>
<keyword evidence="13" id="KW-1185">Reference proteome</keyword>
<organism evidence="12 13">
    <name type="scientific">Kroppenstedtia guangzhouensis</name>
    <dbReference type="NCBI Taxonomy" id="1274356"/>
    <lineage>
        <taxon>Bacteria</taxon>
        <taxon>Bacillati</taxon>
        <taxon>Bacillota</taxon>
        <taxon>Bacilli</taxon>
        <taxon>Bacillales</taxon>
        <taxon>Thermoactinomycetaceae</taxon>
        <taxon>Kroppenstedtia</taxon>
    </lineage>
</organism>